<keyword evidence="3" id="KW-0858">Xylan degradation</keyword>
<evidence type="ECO:0000313" key="13">
    <source>
        <dbReference type="Proteomes" id="UP001466331"/>
    </source>
</evidence>
<comment type="catalytic activity">
    <reaction evidence="1 10">
        <text>Endohydrolysis of (1-&gt;4)-beta-D-xylosidic linkages in xylans.</text>
        <dbReference type="EC" id="3.2.1.8"/>
    </reaction>
</comment>
<dbReference type="InterPro" id="IPR044846">
    <property type="entry name" value="GH10"/>
</dbReference>
<gene>
    <name evidence="12" type="ORF">WKV44_06210</name>
</gene>
<protein>
    <recommendedName>
        <fullName evidence="10">Beta-xylanase</fullName>
        <ecNumber evidence="10">3.2.1.8</ecNumber>
    </recommendedName>
</protein>
<dbReference type="Pfam" id="PF00331">
    <property type="entry name" value="Glyco_hydro_10"/>
    <property type="match status" value="1"/>
</dbReference>
<evidence type="ECO:0000256" key="9">
    <source>
        <dbReference type="PROSITE-ProRule" id="PRU10061"/>
    </source>
</evidence>
<feature type="domain" description="GH10" evidence="11">
    <location>
        <begin position="20"/>
        <end position="333"/>
    </location>
</feature>
<feature type="active site" description="Nucleophile" evidence="9">
    <location>
        <position position="256"/>
    </location>
</feature>
<sequence length="343" mass="39504">MRKRVVLLLLLVGFLFVSCEENMRSLADKNGLLFGVAVRSSDLFDPVASKLIEDNFNIVVTENIMKLENLRPNPRFWNWNPVDDFVEAATEKGMKLRGHTFIWHNQLPAFARNIRTREEGIKVIEDTITQVLTRYKGKFYEYDVCNEIIDDETGGLRKTVWLDTIGPDYADIAFRIAKETDPSVKLILNDYSNEYAGTIKGDGFYNFVKGMVERGVPIDGVGFQLHLSTDYPLNEQALRKNIHRFYDLGLTVSFTEIDVRVKMPMTPQKEKLQKEIYEKLLRIALEEKVSCFVMWGYTDANSWVPGTFPGYGSAHPFDRQLKPKELYISMGKILAEYAEKNKK</sequence>
<dbReference type="Gene3D" id="3.20.20.80">
    <property type="entry name" value="Glycosidases"/>
    <property type="match status" value="1"/>
</dbReference>
<dbReference type="InterPro" id="IPR017853">
    <property type="entry name" value="GH"/>
</dbReference>
<dbReference type="PROSITE" id="PS51760">
    <property type="entry name" value="GH10_2"/>
    <property type="match status" value="1"/>
</dbReference>
<reference evidence="12 13" key="1">
    <citation type="submission" date="2024-03" db="EMBL/GenBank/DDBJ databases">
        <title>Ignisphaera cupida sp. nov., a hyperthermophilic hydrolytic archaeon from a hot spring of Kamchatka, and proposal of Ignisphaeraceae fam. nov.</title>
        <authorList>
            <person name="Podosokorskaya O.A."/>
            <person name="Elcheninov A.G."/>
            <person name="Maltseva A.I."/>
            <person name="Zayulina K.S."/>
            <person name="Novikov A."/>
            <person name="Merkel A.Y."/>
        </authorList>
    </citation>
    <scope>NUCLEOTIDE SEQUENCE [LARGE SCALE GENOMIC DNA]</scope>
    <source>
        <strain evidence="12 13">38H-sp</strain>
    </source>
</reference>
<evidence type="ECO:0000256" key="6">
    <source>
        <dbReference type="ARBA" id="ARBA00023277"/>
    </source>
</evidence>
<evidence type="ECO:0000256" key="7">
    <source>
        <dbReference type="ARBA" id="ARBA00023295"/>
    </source>
</evidence>
<dbReference type="EC" id="3.2.1.8" evidence="10"/>
<evidence type="ECO:0000256" key="5">
    <source>
        <dbReference type="ARBA" id="ARBA00022801"/>
    </source>
</evidence>
<keyword evidence="8 10" id="KW-0624">Polysaccharide degradation</keyword>
<dbReference type="SUPFAM" id="SSF51445">
    <property type="entry name" value="(Trans)glycosidases"/>
    <property type="match status" value="1"/>
</dbReference>
<evidence type="ECO:0000256" key="1">
    <source>
        <dbReference type="ARBA" id="ARBA00000681"/>
    </source>
</evidence>
<evidence type="ECO:0000259" key="11">
    <source>
        <dbReference type="PROSITE" id="PS51760"/>
    </source>
</evidence>
<evidence type="ECO:0000313" key="12">
    <source>
        <dbReference type="EMBL" id="MEM5948130.1"/>
    </source>
</evidence>
<dbReference type="RefSeq" id="WP_420069576.1">
    <property type="nucleotide sequence ID" value="NZ_JBCHKQ010000002.1"/>
</dbReference>
<evidence type="ECO:0000256" key="2">
    <source>
        <dbReference type="ARBA" id="ARBA00007495"/>
    </source>
</evidence>
<dbReference type="PROSITE" id="PS51257">
    <property type="entry name" value="PROKAR_LIPOPROTEIN"/>
    <property type="match status" value="1"/>
</dbReference>
<dbReference type="InterPro" id="IPR001000">
    <property type="entry name" value="GH10_dom"/>
</dbReference>
<evidence type="ECO:0000256" key="3">
    <source>
        <dbReference type="ARBA" id="ARBA00022651"/>
    </source>
</evidence>
<keyword evidence="6 10" id="KW-0119">Carbohydrate metabolism</keyword>
<keyword evidence="7 10" id="KW-0326">Glycosidase</keyword>
<name>A0ABU9UDV2_9SPIR</name>
<organism evidence="12 13">
    <name type="scientific">Rarispira pelagica</name>
    <dbReference type="NCBI Taxonomy" id="3141764"/>
    <lineage>
        <taxon>Bacteria</taxon>
        <taxon>Pseudomonadati</taxon>
        <taxon>Spirochaetota</taxon>
        <taxon>Spirochaetia</taxon>
        <taxon>Winmispirales</taxon>
        <taxon>Winmispiraceae</taxon>
        <taxon>Rarispira</taxon>
    </lineage>
</organism>
<dbReference type="PANTHER" id="PTHR31490">
    <property type="entry name" value="GLYCOSYL HYDROLASE"/>
    <property type="match status" value="1"/>
</dbReference>
<comment type="similarity">
    <text evidence="2 10">Belongs to the glycosyl hydrolase 10 (cellulase F) family.</text>
</comment>
<keyword evidence="5 10" id="KW-0378">Hydrolase</keyword>
<dbReference type="SMART" id="SM00633">
    <property type="entry name" value="Glyco_10"/>
    <property type="match status" value="1"/>
</dbReference>
<dbReference type="EMBL" id="JBCHKQ010000002">
    <property type="protein sequence ID" value="MEM5948130.1"/>
    <property type="molecule type" value="Genomic_DNA"/>
</dbReference>
<dbReference type="PANTHER" id="PTHR31490:SF88">
    <property type="entry name" value="BETA-XYLANASE"/>
    <property type="match status" value="1"/>
</dbReference>
<dbReference type="PRINTS" id="PR00134">
    <property type="entry name" value="GLHYDRLASE10"/>
</dbReference>
<dbReference type="InterPro" id="IPR031158">
    <property type="entry name" value="GH10_AS"/>
</dbReference>
<dbReference type="Proteomes" id="UP001466331">
    <property type="component" value="Unassembled WGS sequence"/>
</dbReference>
<keyword evidence="13" id="KW-1185">Reference proteome</keyword>
<evidence type="ECO:0000256" key="4">
    <source>
        <dbReference type="ARBA" id="ARBA00022729"/>
    </source>
</evidence>
<comment type="caution">
    <text evidence="12">The sequence shown here is derived from an EMBL/GenBank/DDBJ whole genome shotgun (WGS) entry which is preliminary data.</text>
</comment>
<evidence type="ECO:0000256" key="8">
    <source>
        <dbReference type="ARBA" id="ARBA00023326"/>
    </source>
</evidence>
<evidence type="ECO:0000256" key="10">
    <source>
        <dbReference type="RuleBase" id="RU361174"/>
    </source>
</evidence>
<proteinExistence type="inferred from homology"/>
<keyword evidence="4" id="KW-0732">Signal</keyword>
<accession>A0ABU9UDV2</accession>
<dbReference type="PROSITE" id="PS00591">
    <property type="entry name" value="GH10_1"/>
    <property type="match status" value="1"/>
</dbReference>